<gene>
    <name evidence="1" type="ORF">UX85_C0001G0128</name>
</gene>
<dbReference type="EMBL" id="LCNT01000001">
    <property type="protein sequence ID" value="KKU61914.1"/>
    <property type="molecule type" value="Genomic_DNA"/>
</dbReference>
<proteinExistence type="predicted"/>
<accession>A0A0G1RX72</accession>
<dbReference type="Proteomes" id="UP000033860">
    <property type="component" value="Unassembled WGS sequence"/>
</dbReference>
<sequence length="187" mass="20758">MTPRPAIVAVVGMPGAGKSAAAAFFKSLGYPVVRFGAVTDQGLKEQNLPLTEANEKAFREGLRQRLGMDAYARKVTPQVKKLLADHPLVVLDGLYSWEEYLYLKQAFPGLILLAVYAKPPVRYARLSSRAVRPLQPDQARLRDMAELENLNKGGPIALSDFLVQNNSTLDRFHGQLRSILNELKISR</sequence>
<evidence type="ECO:0008006" key="3">
    <source>
        <dbReference type="Google" id="ProtNLM"/>
    </source>
</evidence>
<evidence type="ECO:0000313" key="2">
    <source>
        <dbReference type="Proteomes" id="UP000033860"/>
    </source>
</evidence>
<protein>
    <recommendedName>
        <fullName evidence="3">Dephospho-CoA kinase</fullName>
    </recommendedName>
</protein>
<comment type="caution">
    <text evidence="1">The sequence shown here is derived from an EMBL/GenBank/DDBJ whole genome shotgun (WGS) entry which is preliminary data.</text>
</comment>
<dbReference type="Gene3D" id="3.40.50.300">
    <property type="entry name" value="P-loop containing nucleotide triphosphate hydrolases"/>
    <property type="match status" value="1"/>
</dbReference>
<dbReference type="AlphaFoldDB" id="A0A0G1RX72"/>
<dbReference type="PANTHER" id="PTHR41930">
    <property type="entry name" value="UPF0200 PROTEIN MJ1399"/>
    <property type="match status" value="1"/>
</dbReference>
<dbReference type="Pfam" id="PF13238">
    <property type="entry name" value="AAA_18"/>
    <property type="match status" value="1"/>
</dbReference>
<dbReference type="PANTHER" id="PTHR41930:SF1">
    <property type="entry name" value="DEPHOSPHO-COA KINASE"/>
    <property type="match status" value="1"/>
</dbReference>
<organism evidence="1 2">
    <name type="scientific">Candidatus Beckwithbacteria bacterium GW2011_GWB1_47_15</name>
    <dbReference type="NCBI Taxonomy" id="1618371"/>
    <lineage>
        <taxon>Bacteria</taxon>
        <taxon>Candidatus Beckwithiibacteriota</taxon>
    </lineage>
</organism>
<reference evidence="1 2" key="1">
    <citation type="journal article" date="2015" name="Nature">
        <title>rRNA introns, odd ribosomes, and small enigmatic genomes across a large radiation of phyla.</title>
        <authorList>
            <person name="Brown C.T."/>
            <person name="Hug L.A."/>
            <person name="Thomas B.C."/>
            <person name="Sharon I."/>
            <person name="Castelle C.J."/>
            <person name="Singh A."/>
            <person name="Wilkins M.J."/>
            <person name="Williams K.H."/>
            <person name="Banfield J.F."/>
        </authorList>
    </citation>
    <scope>NUCLEOTIDE SEQUENCE [LARGE SCALE GENOMIC DNA]</scope>
</reference>
<evidence type="ECO:0000313" key="1">
    <source>
        <dbReference type="EMBL" id="KKU61914.1"/>
    </source>
</evidence>
<name>A0A0G1RX72_9BACT</name>
<dbReference type="SUPFAM" id="SSF52540">
    <property type="entry name" value="P-loop containing nucleoside triphosphate hydrolases"/>
    <property type="match status" value="1"/>
</dbReference>
<dbReference type="InterPro" id="IPR027417">
    <property type="entry name" value="P-loop_NTPase"/>
</dbReference>